<dbReference type="SMART" id="SM00895">
    <property type="entry name" value="FCD"/>
    <property type="match status" value="1"/>
</dbReference>
<dbReference type="InterPro" id="IPR036388">
    <property type="entry name" value="WH-like_DNA-bd_sf"/>
</dbReference>
<evidence type="ECO:0000313" key="5">
    <source>
        <dbReference type="EMBL" id="MBR7888603.1"/>
    </source>
</evidence>
<dbReference type="InterPro" id="IPR011711">
    <property type="entry name" value="GntR_C"/>
</dbReference>
<gene>
    <name evidence="5" type="ORF">J9B83_06565</name>
</gene>
<keyword evidence="6" id="KW-1185">Reference proteome</keyword>
<keyword evidence="1" id="KW-0805">Transcription regulation</keyword>
<dbReference type="InterPro" id="IPR008920">
    <property type="entry name" value="TF_FadR/GntR_C"/>
</dbReference>
<evidence type="ECO:0000256" key="1">
    <source>
        <dbReference type="ARBA" id="ARBA00023015"/>
    </source>
</evidence>
<dbReference type="SMART" id="SM00345">
    <property type="entry name" value="HTH_GNTR"/>
    <property type="match status" value="1"/>
</dbReference>
<accession>A0ABS5HB18</accession>
<evidence type="ECO:0000256" key="3">
    <source>
        <dbReference type="ARBA" id="ARBA00023163"/>
    </source>
</evidence>
<keyword evidence="3" id="KW-0804">Transcription</keyword>
<dbReference type="PANTHER" id="PTHR43537">
    <property type="entry name" value="TRANSCRIPTIONAL REGULATOR, GNTR FAMILY"/>
    <property type="match status" value="1"/>
</dbReference>
<dbReference type="Gene3D" id="1.10.10.10">
    <property type="entry name" value="Winged helix-like DNA-binding domain superfamily/Winged helix DNA-binding domain"/>
    <property type="match status" value="1"/>
</dbReference>
<dbReference type="Pfam" id="PF07729">
    <property type="entry name" value="FCD"/>
    <property type="match status" value="1"/>
</dbReference>
<feature type="domain" description="HTH gntR-type" evidence="4">
    <location>
        <begin position="1"/>
        <end position="64"/>
    </location>
</feature>
<dbReference type="RefSeq" id="WP_211535945.1">
    <property type="nucleotide sequence ID" value="NZ_JAGSSV010000005.1"/>
</dbReference>
<evidence type="ECO:0000259" key="4">
    <source>
        <dbReference type="PROSITE" id="PS50949"/>
    </source>
</evidence>
<protein>
    <submittedName>
        <fullName evidence="5">GntR family transcriptional regulator</fullName>
    </submittedName>
</protein>
<comment type="caution">
    <text evidence="5">The sequence shown here is derived from an EMBL/GenBank/DDBJ whole genome shotgun (WGS) entry which is preliminary data.</text>
</comment>
<dbReference type="Gene3D" id="1.20.120.530">
    <property type="entry name" value="GntR ligand-binding domain-like"/>
    <property type="match status" value="1"/>
</dbReference>
<reference evidence="6" key="1">
    <citation type="submission" date="2023-07" db="EMBL/GenBank/DDBJ databases">
        <title>Marinomonas vulgaris A79, complete genome.</title>
        <authorList>
            <person name="Ying J.-J."/>
        </authorList>
    </citation>
    <scope>NUCLEOTIDE SEQUENCE [LARGE SCALE GENOMIC DNA]</scope>
    <source>
        <strain evidence="6">A79</strain>
    </source>
</reference>
<sequence>MDVSQRIKEDILNNRLPRGVPLRQVNLSDSYGVSRIPIRDALLSLRAEGWLVTHGKAGVMIPDLHWKEAEDIYLMRAHLECLLFDMAFDGIKVADIEKARGITLRLDREHISLVERGELNWRFHEALYQAADRPTLHRVVEGLNKQAVRYLGFQYGPLGYRARSQQQHKAWLDMIESKNKSGSVDFLHQHIVNAGALLTDYLKNL</sequence>
<evidence type="ECO:0000313" key="6">
    <source>
        <dbReference type="Proteomes" id="UP000679722"/>
    </source>
</evidence>
<proteinExistence type="predicted"/>
<dbReference type="Pfam" id="PF00392">
    <property type="entry name" value="GntR"/>
    <property type="match status" value="1"/>
</dbReference>
<dbReference type="SUPFAM" id="SSF48008">
    <property type="entry name" value="GntR ligand-binding domain-like"/>
    <property type="match status" value="1"/>
</dbReference>
<organism evidence="5 6">
    <name type="scientific">Marinomonas vulgaris</name>
    <dbReference type="NCBI Taxonomy" id="2823372"/>
    <lineage>
        <taxon>Bacteria</taxon>
        <taxon>Pseudomonadati</taxon>
        <taxon>Pseudomonadota</taxon>
        <taxon>Gammaproteobacteria</taxon>
        <taxon>Oceanospirillales</taxon>
        <taxon>Oceanospirillaceae</taxon>
        <taxon>Marinomonas</taxon>
    </lineage>
</organism>
<evidence type="ECO:0000256" key="2">
    <source>
        <dbReference type="ARBA" id="ARBA00023125"/>
    </source>
</evidence>
<dbReference type="InterPro" id="IPR036390">
    <property type="entry name" value="WH_DNA-bd_sf"/>
</dbReference>
<dbReference type="PROSITE" id="PS50949">
    <property type="entry name" value="HTH_GNTR"/>
    <property type="match status" value="1"/>
</dbReference>
<dbReference type="EMBL" id="JAGSSV010000005">
    <property type="protein sequence ID" value="MBR7888603.1"/>
    <property type="molecule type" value="Genomic_DNA"/>
</dbReference>
<dbReference type="Proteomes" id="UP000679722">
    <property type="component" value="Unassembled WGS sequence"/>
</dbReference>
<dbReference type="PANTHER" id="PTHR43537:SF41">
    <property type="entry name" value="TRANSCRIPTIONAL REGULATORY PROTEIN"/>
    <property type="match status" value="1"/>
</dbReference>
<dbReference type="SUPFAM" id="SSF46785">
    <property type="entry name" value="Winged helix' DNA-binding domain"/>
    <property type="match status" value="1"/>
</dbReference>
<keyword evidence="2" id="KW-0238">DNA-binding</keyword>
<name>A0ABS5HB18_9GAMM</name>
<dbReference type="InterPro" id="IPR000524">
    <property type="entry name" value="Tscrpt_reg_HTH_GntR"/>
</dbReference>